<comment type="similarity">
    <text evidence="2">Belongs to the LipB family.</text>
</comment>
<protein>
    <recommendedName>
        <fullName evidence="3">lipoyl(octanoyl) transferase</fullName>
        <ecNumber evidence="3">2.3.1.181</ecNumber>
    </recommendedName>
</protein>
<evidence type="ECO:0000259" key="6">
    <source>
        <dbReference type="PROSITE" id="PS51733"/>
    </source>
</evidence>
<dbReference type="PANTHER" id="PTHR10993:SF7">
    <property type="entry name" value="LIPOYLTRANSFERASE 2, MITOCHONDRIAL-RELATED"/>
    <property type="match status" value="1"/>
</dbReference>
<feature type="domain" description="BPL/LPL catalytic" evidence="6">
    <location>
        <begin position="120"/>
        <end position="365"/>
    </location>
</feature>
<sequence length="372" mass="41782">MLRLPCNYGVSSITKVKNGWHCLAGRKREGIISKHLVHRSLASSSLPIVDDIKTSHVHLNETVPSPVTYVHSSLSEGLISYPRGWAWQQSYLSQRLAALRNQPQNDSNHYVEDHDDDEQHPNHDRLLLFQHEPVYTLGRGADESHITFLQNDDERRHLLSRKVRGPGTARLTFDERASRMINQESNFKSRMTTIVDQMADAACPVLAPDGTPVFRVERGGEVTCHLPGQLVVYPLVNLRQSPFQQDLHWYLRMVEQVIIETLKVYDIEGTRDEEHTGVWVGEGKIAAVGVSSSRWITTHGFAINISPDLSLFDNSLIIPCGIEGRAVTSIERVLKDRSVSNKIPSLQQVATDTVKSFETIFGVHTKSGSVLN</sequence>
<dbReference type="Gene3D" id="3.30.930.10">
    <property type="entry name" value="Bira Bifunctional Protein, Domain 2"/>
    <property type="match status" value="1"/>
</dbReference>
<dbReference type="HAMAP" id="MF_00013">
    <property type="entry name" value="LipB"/>
    <property type="match status" value="1"/>
</dbReference>
<keyword evidence="4" id="KW-0808">Transferase</keyword>
<reference evidence="7" key="1">
    <citation type="submission" date="2021-01" db="EMBL/GenBank/DDBJ databases">
        <authorList>
            <person name="Corre E."/>
            <person name="Pelletier E."/>
            <person name="Niang G."/>
            <person name="Scheremetjew M."/>
            <person name="Finn R."/>
            <person name="Kale V."/>
            <person name="Holt S."/>
            <person name="Cochrane G."/>
            <person name="Meng A."/>
            <person name="Brown T."/>
            <person name="Cohen L."/>
        </authorList>
    </citation>
    <scope>NUCLEOTIDE SEQUENCE</scope>
    <source>
        <strain evidence="7">CCMP2084</strain>
    </source>
</reference>
<dbReference type="AlphaFoldDB" id="A0A7S2UPC7"/>
<dbReference type="PROSITE" id="PS51733">
    <property type="entry name" value="BPL_LPL_CATALYTIC"/>
    <property type="match status" value="1"/>
</dbReference>
<comment type="pathway">
    <text evidence="1">Protein modification; protein lipoylation via endogenous pathway; protein N(6)-(lipoyl)lysine from octanoyl-[acyl-carrier-protein]: step 1/2.</text>
</comment>
<dbReference type="SUPFAM" id="SSF55681">
    <property type="entry name" value="Class II aaRS and biotin synthetases"/>
    <property type="match status" value="1"/>
</dbReference>
<dbReference type="InterPro" id="IPR020605">
    <property type="entry name" value="Octanoyltransferase_CS"/>
</dbReference>
<dbReference type="GO" id="GO:0009249">
    <property type="term" value="P:protein lipoylation"/>
    <property type="evidence" value="ECO:0007669"/>
    <property type="project" value="InterPro"/>
</dbReference>
<dbReference type="CDD" id="cd16444">
    <property type="entry name" value="LipB"/>
    <property type="match status" value="1"/>
</dbReference>
<dbReference type="Pfam" id="PF21948">
    <property type="entry name" value="LplA-B_cat"/>
    <property type="match status" value="1"/>
</dbReference>
<accession>A0A7S2UPC7</accession>
<keyword evidence="5" id="KW-0012">Acyltransferase</keyword>
<gene>
    <name evidence="7" type="ORF">ASEP1449_LOCUS15667</name>
</gene>
<evidence type="ECO:0000256" key="3">
    <source>
        <dbReference type="ARBA" id="ARBA00012334"/>
    </source>
</evidence>
<dbReference type="GO" id="GO:0033819">
    <property type="term" value="F:lipoyl(octanoyl) transferase activity"/>
    <property type="evidence" value="ECO:0007669"/>
    <property type="project" value="UniProtKB-EC"/>
</dbReference>
<dbReference type="UniPathway" id="UPA00538">
    <property type="reaction ID" value="UER00592"/>
</dbReference>
<dbReference type="EMBL" id="HBHQ01023158">
    <property type="protein sequence ID" value="CAD9823833.1"/>
    <property type="molecule type" value="Transcribed_RNA"/>
</dbReference>
<proteinExistence type="inferred from homology"/>
<dbReference type="EC" id="2.3.1.181" evidence="3"/>
<organism evidence="7">
    <name type="scientific">Attheya septentrionalis</name>
    <dbReference type="NCBI Taxonomy" id="420275"/>
    <lineage>
        <taxon>Eukaryota</taxon>
        <taxon>Sar</taxon>
        <taxon>Stramenopiles</taxon>
        <taxon>Ochrophyta</taxon>
        <taxon>Bacillariophyta</taxon>
        <taxon>Coscinodiscophyceae</taxon>
        <taxon>Chaetocerotophycidae</taxon>
        <taxon>Chaetocerotales</taxon>
        <taxon>Attheyaceae</taxon>
        <taxon>Attheya</taxon>
    </lineage>
</organism>
<dbReference type="PROSITE" id="PS01313">
    <property type="entry name" value="LIPB"/>
    <property type="match status" value="1"/>
</dbReference>
<evidence type="ECO:0000256" key="5">
    <source>
        <dbReference type="ARBA" id="ARBA00023315"/>
    </source>
</evidence>
<name>A0A7S2UPC7_9STRA</name>
<dbReference type="InterPro" id="IPR004143">
    <property type="entry name" value="BPL_LPL_catalytic"/>
</dbReference>
<dbReference type="InterPro" id="IPR045864">
    <property type="entry name" value="aa-tRNA-synth_II/BPL/LPL"/>
</dbReference>
<dbReference type="PANTHER" id="PTHR10993">
    <property type="entry name" value="OCTANOYLTRANSFERASE"/>
    <property type="match status" value="1"/>
</dbReference>
<evidence type="ECO:0000256" key="4">
    <source>
        <dbReference type="ARBA" id="ARBA00022679"/>
    </source>
</evidence>
<evidence type="ECO:0000313" key="7">
    <source>
        <dbReference type="EMBL" id="CAD9823833.1"/>
    </source>
</evidence>
<dbReference type="InterPro" id="IPR000544">
    <property type="entry name" value="Octanoyltransferase"/>
</dbReference>
<dbReference type="NCBIfam" id="TIGR00214">
    <property type="entry name" value="lipB"/>
    <property type="match status" value="1"/>
</dbReference>
<evidence type="ECO:0000256" key="2">
    <source>
        <dbReference type="ARBA" id="ARBA00007907"/>
    </source>
</evidence>
<evidence type="ECO:0000256" key="1">
    <source>
        <dbReference type="ARBA" id="ARBA00004821"/>
    </source>
</evidence>